<reference evidence="2" key="2">
    <citation type="submission" date="2018-05" db="EMBL/GenBank/DDBJ databases">
        <title>OpunRS2 (Oryza punctata Reference Sequence Version 2).</title>
        <authorList>
            <person name="Zhang J."/>
            <person name="Kudrna D."/>
            <person name="Lee S."/>
            <person name="Talag J."/>
            <person name="Welchert J."/>
            <person name="Wing R.A."/>
        </authorList>
    </citation>
    <scope>NUCLEOTIDE SEQUENCE [LARGE SCALE GENOMIC DNA]</scope>
</reference>
<name>A0A0E0LTJ0_ORYPU</name>
<proteinExistence type="predicted"/>
<dbReference type="EnsemblPlants" id="OPUNC08G09110.1">
    <property type="protein sequence ID" value="OPUNC08G09110.1"/>
    <property type="gene ID" value="OPUNC08G09110"/>
</dbReference>
<feature type="region of interest" description="Disordered" evidence="1">
    <location>
        <begin position="1"/>
        <end position="24"/>
    </location>
</feature>
<dbReference type="HOGENOM" id="CLU_2908091_0_0_1"/>
<sequence length="62" mass="6519">MEAPDTAQIGSRRPRTGRVDGDGLARTYPPLTRVLVASSAIGLTIRDSICSGHSLTLTNKPA</sequence>
<dbReference type="AlphaFoldDB" id="A0A0E0LTJ0"/>
<evidence type="ECO:0000313" key="2">
    <source>
        <dbReference type="EnsemblPlants" id="OPUNC08G09110.1"/>
    </source>
</evidence>
<evidence type="ECO:0000256" key="1">
    <source>
        <dbReference type="SAM" id="MobiDB-lite"/>
    </source>
</evidence>
<evidence type="ECO:0000313" key="3">
    <source>
        <dbReference type="Proteomes" id="UP000026962"/>
    </source>
</evidence>
<accession>A0A0E0LTJ0</accession>
<organism evidence="2">
    <name type="scientific">Oryza punctata</name>
    <name type="common">Red rice</name>
    <dbReference type="NCBI Taxonomy" id="4537"/>
    <lineage>
        <taxon>Eukaryota</taxon>
        <taxon>Viridiplantae</taxon>
        <taxon>Streptophyta</taxon>
        <taxon>Embryophyta</taxon>
        <taxon>Tracheophyta</taxon>
        <taxon>Spermatophyta</taxon>
        <taxon>Magnoliopsida</taxon>
        <taxon>Liliopsida</taxon>
        <taxon>Poales</taxon>
        <taxon>Poaceae</taxon>
        <taxon>BOP clade</taxon>
        <taxon>Oryzoideae</taxon>
        <taxon>Oryzeae</taxon>
        <taxon>Oryzinae</taxon>
        <taxon>Oryza</taxon>
    </lineage>
</organism>
<protein>
    <submittedName>
        <fullName evidence="2">Uncharacterized protein</fullName>
    </submittedName>
</protein>
<dbReference type="Gramene" id="OPUNC08G09110.1">
    <property type="protein sequence ID" value="OPUNC08G09110.1"/>
    <property type="gene ID" value="OPUNC08G09110"/>
</dbReference>
<dbReference type="Proteomes" id="UP000026962">
    <property type="component" value="Chromosome 8"/>
</dbReference>
<keyword evidence="3" id="KW-1185">Reference proteome</keyword>
<reference evidence="2" key="1">
    <citation type="submission" date="2015-04" db="UniProtKB">
        <authorList>
            <consortium name="EnsemblPlants"/>
        </authorList>
    </citation>
    <scope>IDENTIFICATION</scope>
</reference>